<name>A0AAE0TT96_9PEZI</name>
<keyword evidence="9" id="KW-1185">Reference proteome</keyword>
<dbReference type="Proteomes" id="UP001274830">
    <property type="component" value="Unassembled WGS sequence"/>
</dbReference>
<comment type="caution">
    <text evidence="8">The sequence shown here is derived from an EMBL/GenBank/DDBJ whole genome shotgun (WGS) entry which is preliminary data.</text>
</comment>
<dbReference type="GO" id="GO:0006338">
    <property type="term" value="P:chromatin remodeling"/>
    <property type="evidence" value="ECO:0007669"/>
    <property type="project" value="UniProtKB-ARBA"/>
</dbReference>
<dbReference type="InterPro" id="IPR000953">
    <property type="entry name" value="Chromo/chromo_shadow_dom"/>
</dbReference>
<feature type="region of interest" description="Disordered" evidence="5">
    <location>
        <begin position="1"/>
        <end position="25"/>
    </location>
</feature>
<evidence type="ECO:0000256" key="5">
    <source>
        <dbReference type="SAM" id="MobiDB-lite"/>
    </source>
</evidence>
<feature type="zinc finger region" description="C3H1-type" evidence="4">
    <location>
        <begin position="637"/>
        <end position="665"/>
    </location>
</feature>
<dbReference type="InterPro" id="IPR000571">
    <property type="entry name" value="Znf_CCCH"/>
</dbReference>
<feature type="zinc finger region" description="C3H1-type" evidence="4">
    <location>
        <begin position="520"/>
        <end position="548"/>
    </location>
</feature>
<dbReference type="Gene3D" id="3.30.1370.210">
    <property type="match status" value="2"/>
</dbReference>
<dbReference type="PROSITE" id="PS50013">
    <property type="entry name" value="CHROMO_2"/>
    <property type="match status" value="1"/>
</dbReference>
<dbReference type="PANTHER" id="PTHR22812">
    <property type="entry name" value="CHROMOBOX PROTEIN"/>
    <property type="match status" value="1"/>
</dbReference>
<dbReference type="InterPro" id="IPR023779">
    <property type="entry name" value="Chromodomain_CS"/>
</dbReference>
<evidence type="ECO:0000256" key="2">
    <source>
        <dbReference type="ARBA" id="ARBA00011353"/>
    </source>
</evidence>
<dbReference type="AlphaFoldDB" id="A0AAE0TT96"/>
<reference evidence="8" key="1">
    <citation type="submission" date="2023-07" db="EMBL/GenBank/DDBJ databases">
        <title>Black Yeasts Isolated from many extreme environments.</title>
        <authorList>
            <person name="Coleine C."/>
            <person name="Stajich J.E."/>
            <person name="Selbmann L."/>
        </authorList>
    </citation>
    <scope>NUCLEOTIDE SEQUENCE</scope>
    <source>
        <strain evidence="8">CCFEE 5485</strain>
    </source>
</reference>
<dbReference type="EMBL" id="JAUTXT010000040">
    <property type="protein sequence ID" value="KAK3671718.1"/>
    <property type="molecule type" value="Genomic_DNA"/>
</dbReference>
<evidence type="ECO:0000259" key="6">
    <source>
        <dbReference type="PROSITE" id="PS50013"/>
    </source>
</evidence>
<feature type="compositionally biased region" description="Polar residues" evidence="5">
    <location>
        <begin position="251"/>
        <end position="263"/>
    </location>
</feature>
<dbReference type="SUPFAM" id="SSF54160">
    <property type="entry name" value="Chromo domain-like"/>
    <property type="match status" value="1"/>
</dbReference>
<dbReference type="SMART" id="SM00298">
    <property type="entry name" value="CHROMO"/>
    <property type="match status" value="1"/>
</dbReference>
<evidence type="ECO:0000256" key="4">
    <source>
        <dbReference type="PROSITE-ProRule" id="PRU00723"/>
    </source>
</evidence>
<feature type="domain" description="C3H1-type" evidence="7">
    <location>
        <begin position="565"/>
        <end position="593"/>
    </location>
</feature>
<dbReference type="SMART" id="SM00356">
    <property type="entry name" value="ZnF_C3H1"/>
    <property type="match status" value="5"/>
</dbReference>
<keyword evidence="3" id="KW-0539">Nucleus</keyword>
<feature type="region of interest" description="Disordered" evidence="5">
    <location>
        <begin position="342"/>
        <end position="395"/>
    </location>
</feature>
<dbReference type="CDD" id="cd18966">
    <property type="entry name" value="chromodomain"/>
    <property type="match status" value="1"/>
</dbReference>
<feature type="compositionally biased region" description="Acidic residues" evidence="5">
    <location>
        <begin position="131"/>
        <end position="142"/>
    </location>
</feature>
<evidence type="ECO:0000313" key="9">
    <source>
        <dbReference type="Proteomes" id="UP001274830"/>
    </source>
</evidence>
<feature type="compositionally biased region" description="Basic residues" evidence="5">
    <location>
        <begin position="113"/>
        <end position="125"/>
    </location>
</feature>
<feature type="compositionally biased region" description="Basic residues" evidence="5">
    <location>
        <begin position="170"/>
        <end position="192"/>
    </location>
</feature>
<comment type="subcellular location">
    <subcellularLocation>
        <location evidence="1">Nucleus</location>
    </subcellularLocation>
</comment>
<keyword evidence="4" id="KW-0479">Metal-binding</keyword>
<feature type="domain" description="C3H1-type" evidence="7">
    <location>
        <begin position="403"/>
        <end position="430"/>
    </location>
</feature>
<feature type="compositionally biased region" description="Pro residues" evidence="5">
    <location>
        <begin position="447"/>
        <end position="459"/>
    </location>
</feature>
<feature type="compositionally biased region" description="Pro residues" evidence="5">
    <location>
        <begin position="613"/>
        <end position="623"/>
    </location>
</feature>
<dbReference type="InterPro" id="IPR016197">
    <property type="entry name" value="Chromo-like_dom_sf"/>
</dbReference>
<evidence type="ECO:0000259" key="7">
    <source>
        <dbReference type="PROSITE" id="PS50103"/>
    </source>
</evidence>
<dbReference type="InterPro" id="IPR023780">
    <property type="entry name" value="Chromo_domain"/>
</dbReference>
<dbReference type="PROSITE" id="PS50103">
    <property type="entry name" value="ZF_C3H1"/>
    <property type="match status" value="4"/>
</dbReference>
<feature type="compositionally biased region" description="Basic and acidic residues" evidence="5">
    <location>
        <begin position="143"/>
        <end position="155"/>
    </location>
</feature>
<dbReference type="InterPro" id="IPR051219">
    <property type="entry name" value="Heterochromatin_chromo-domain"/>
</dbReference>
<proteinExistence type="predicted"/>
<dbReference type="Gene3D" id="2.40.50.40">
    <property type="match status" value="1"/>
</dbReference>
<feature type="region of interest" description="Disordered" evidence="5">
    <location>
        <begin position="605"/>
        <end position="626"/>
    </location>
</feature>
<feature type="domain" description="C3H1-type" evidence="7">
    <location>
        <begin position="637"/>
        <end position="665"/>
    </location>
</feature>
<feature type="zinc finger region" description="C3H1-type" evidence="4">
    <location>
        <begin position="565"/>
        <end position="593"/>
    </location>
</feature>
<feature type="region of interest" description="Disordered" evidence="5">
    <location>
        <begin position="110"/>
        <end position="267"/>
    </location>
</feature>
<evidence type="ECO:0008006" key="10">
    <source>
        <dbReference type="Google" id="ProtNLM"/>
    </source>
</evidence>
<accession>A0AAE0TT96</accession>
<evidence type="ECO:0000313" key="8">
    <source>
        <dbReference type="EMBL" id="KAK3671718.1"/>
    </source>
</evidence>
<feature type="compositionally biased region" description="Polar residues" evidence="5">
    <location>
        <begin position="355"/>
        <end position="370"/>
    </location>
</feature>
<feature type="region of interest" description="Disordered" evidence="5">
    <location>
        <begin position="288"/>
        <end position="316"/>
    </location>
</feature>
<dbReference type="Pfam" id="PF00385">
    <property type="entry name" value="Chromo"/>
    <property type="match status" value="1"/>
</dbReference>
<dbReference type="PROSITE" id="PS00598">
    <property type="entry name" value="CHROMO_1"/>
    <property type="match status" value="1"/>
</dbReference>
<feature type="domain" description="Chromo" evidence="6">
    <location>
        <begin position="31"/>
        <end position="91"/>
    </location>
</feature>
<feature type="zinc finger region" description="C3H1-type" evidence="4">
    <location>
        <begin position="403"/>
        <end position="430"/>
    </location>
</feature>
<sequence length="1206" mass="135737">MTSRARGPFEESDVDSVASNTTEGSDELEIYNVDRVLAEKVDDEDGKLKYLLKWTGYGDHRSTWEPRENVQSGNILIDWKQRKLKIQQGEEQPFDLEAWEDECQSLYDQSLERRRRRKQKRRRRGMTVSSTEDEYDAEERTEDDGVRKRDSRIDSDDVEVIAGVGQQWGKRIKASPIKRKGTAQKLATRRRASTSSSSEAEEDNTQADSDFNSLFDAGSQPIYPDLDTLPRKVSTVQKAPKPAPSKVPASRTNTSAPLSNKTQLARRLVPVNSAMATAKRSKGVFANFNKVGPAKTRQQRAPMDGASTSDPKAPHLFKKLGHRSRYQRHDRERAPDFNALTIIDPRTGRPEPPTAVSSVPDTASTNNTNPYARGESRPERSRSATPPRVGASQISSVFPSTHRRFRTCVHWLENRCRSKAEDCSYAHYYITEESKAAQAPSNDVDMGPPPPPPLPAMPPAPTQQWEFQGKWTSKFETSCYYWLKEGCTKPDSVCEFAHRITGVLPNAARRDANLPGQLKEWKTKICPDWRQGRCLLLESHCKFAHRETESQQEPSEQLIRSYPLGMKTMTCHFWLHGGCVKSEAACEFAHHDTGQYKDPRVLPVRESEHASFAPPPPPPPPPLRDTNREQELLRTLPRSEITCYFWSIGTCRRADHQCSYAHWDTGVVALPPPGFVKRDSMPGPPTRTQSFNDATMDHGSTSILPDLIARMEPAQSDTTTYRGVLQVSTSGYIRHNIDADISVSGRAQFEQLFYPVAKGIHFMPDCMVTQSDVQAWLSDLVAQGMSWPAGTIQPVEGSRQVADKLAEVGRLHAAAFASLQDSFTLLVYPADSDLWRFIEPSNAPPSASAPLRFRLLPPLTGVEMPPNKSQNFQLPIIPDTVKDRASVAATMYVLGFDPEIVLLPEKDKENRIFLAWPESRAEEMQFLIRLFQDLKCKVYHSGAAGSWDYVRKNHRSFALIVHPDTPFWALPGLYALLQSGSAFRVFCVGPQLDFDAGDMVPKYTLKRLFPNGKATLLTDSLFTDRPERATELIRQFLVESNNKPEGGRNDKIVTRPGVKQWLFELLEHHTRPDDTVDACWIDLYSAVNELCPPEDEDLEEPSTPLPESYLVSIPARQMPTFMGLTNTDSEAAADLLVQWFAGWAVENAPNFRRFVVCHESQKTEVVVDGNGRSSVQVVVDPEGWANKYRHVGVLRLEDILPKKGRK</sequence>
<keyword evidence="4" id="KW-0862">Zinc</keyword>
<dbReference type="GO" id="GO:0008270">
    <property type="term" value="F:zinc ion binding"/>
    <property type="evidence" value="ECO:0007669"/>
    <property type="project" value="UniProtKB-KW"/>
</dbReference>
<keyword evidence="4" id="KW-0863">Zinc-finger</keyword>
<gene>
    <name evidence="8" type="ORF">LTR78_008451</name>
</gene>
<dbReference type="GO" id="GO:0005634">
    <property type="term" value="C:nucleus"/>
    <property type="evidence" value="ECO:0007669"/>
    <property type="project" value="UniProtKB-SubCell"/>
</dbReference>
<feature type="domain" description="C3H1-type" evidence="7">
    <location>
        <begin position="520"/>
        <end position="548"/>
    </location>
</feature>
<evidence type="ECO:0000256" key="1">
    <source>
        <dbReference type="ARBA" id="ARBA00004123"/>
    </source>
</evidence>
<organism evidence="8 9">
    <name type="scientific">Recurvomyces mirabilis</name>
    <dbReference type="NCBI Taxonomy" id="574656"/>
    <lineage>
        <taxon>Eukaryota</taxon>
        <taxon>Fungi</taxon>
        <taxon>Dikarya</taxon>
        <taxon>Ascomycota</taxon>
        <taxon>Pezizomycotina</taxon>
        <taxon>Dothideomycetes</taxon>
        <taxon>Dothideomycetidae</taxon>
        <taxon>Mycosphaerellales</taxon>
        <taxon>Teratosphaeriaceae</taxon>
        <taxon>Recurvomyces</taxon>
    </lineage>
</organism>
<comment type="subunit">
    <text evidence="2">Component of the NuA4 histone acetyltransferase complex.</text>
</comment>
<protein>
    <recommendedName>
        <fullName evidence="10">Chromo domain-containing protein</fullName>
    </recommendedName>
</protein>
<feature type="compositionally biased region" description="Low complexity" evidence="5">
    <location>
        <begin position="238"/>
        <end position="250"/>
    </location>
</feature>
<feature type="region of interest" description="Disordered" evidence="5">
    <location>
        <begin position="436"/>
        <end position="459"/>
    </location>
</feature>
<evidence type="ECO:0000256" key="3">
    <source>
        <dbReference type="ARBA" id="ARBA00023242"/>
    </source>
</evidence>